<evidence type="ECO:0000313" key="3">
    <source>
        <dbReference type="Proteomes" id="UP000657918"/>
    </source>
</evidence>
<dbReference type="Proteomes" id="UP000657918">
    <property type="component" value="Unassembled WGS sequence"/>
</dbReference>
<evidence type="ECO:0000313" key="2">
    <source>
        <dbReference type="EMBL" id="KAF9681699.1"/>
    </source>
</evidence>
<reference evidence="2 3" key="1">
    <citation type="submission" date="2020-10" db="EMBL/GenBank/DDBJ databases">
        <title>Plant Genome Project.</title>
        <authorList>
            <person name="Zhang R.-G."/>
        </authorList>
    </citation>
    <scope>NUCLEOTIDE SEQUENCE [LARGE SCALE GENOMIC DNA]</scope>
    <source>
        <strain evidence="2">FAFU-HL-1</strain>
        <tissue evidence="2">Leaf</tissue>
    </source>
</reference>
<protein>
    <recommendedName>
        <fullName evidence="4">DUF4283 domain-containing protein</fullName>
    </recommendedName>
</protein>
<dbReference type="OrthoDB" id="852204at2759"/>
<gene>
    <name evidence="2" type="ORF">SADUNF_Sadunf05G0029800</name>
</gene>
<organism evidence="2 3">
    <name type="scientific">Salix dunnii</name>
    <dbReference type="NCBI Taxonomy" id="1413687"/>
    <lineage>
        <taxon>Eukaryota</taxon>
        <taxon>Viridiplantae</taxon>
        <taxon>Streptophyta</taxon>
        <taxon>Embryophyta</taxon>
        <taxon>Tracheophyta</taxon>
        <taxon>Spermatophyta</taxon>
        <taxon>Magnoliopsida</taxon>
        <taxon>eudicotyledons</taxon>
        <taxon>Gunneridae</taxon>
        <taxon>Pentapetalae</taxon>
        <taxon>rosids</taxon>
        <taxon>fabids</taxon>
        <taxon>Malpighiales</taxon>
        <taxon>Salicaceae</taxon>
        <taxon>Saliceae</taxon>
        <taxon>Salix</taxon>
    </lineage>
</organism>
<name>A0A835K3G2_9ROSI</name>
<proteinExistence type="predicted"/>
<sequence length="232" mass="26137">MLVNLFNDFYSAKYFSWDDCRTAPFGGLWMVSDHILTFRQQHPEFDHDKAITVDKAELPYYDGGLTDRIGNQNGRAMRSDDTTSEGSRASLASISAEGQSQAREMDSSEGMITGFSLLSVVVSLSADKVVEKLAVAFVNSNWRNRFADAAVLHLPRLESDDHHPICLVMEKSGDNFASRPFSFQFAWATADFLALPWNMKGNMTVGVGLIRGWNLEKHELRERHYRAEGSYL</sequence>
<feature type="compositionally biased region" description="Polar residues" evidence="1">
    <location>
        <begin position="84"/>
        <end position="102"/>
    </location>
</feature>
<keyword evidence="3" id="KW-1185">Reference proteome</keyword>
<dbReference type="AlphaFoldDB" id="A0A835K3G2"/>
<evidence type="ECO:0008006" key="4">
    <source>
        <dbReference type="Google" id="ProtNLM"/>
    </source>
</evidence>
<evidence type="ECO:0000256" key="1">
    <source>
        <dbReference type="SAM" id="MobiDB-lite"/>
    </source>
</evidence>
<comment type="caution">
    <text evidence="2">The sequence shown here is derived from an EMBL/GenBank/DDBJ whole genome shotgun (WGS) entry which is preliminary data.</text>
</comment>
<dbReference type="EMBL" id="JADGMS010000005">
    <property type="protein sequence ID" value="KAF9681699.1"/>
    <property type="molecule type" value="Genomic_DNA"/>
</dbReference>
<feature type="region of interest" description="Disordered" evidence="1">
    <location>
        <begin position="71"/>
        <end position="105"/>
    </location>
</feature>
<accession>A0A835K3G2</accession>